<feature type="transmembrane region" description="Helical" evidence="1">
    <location>
        <begin position="218"/>
        <end position="235"/>
    </location>
</feature>
<evidence type="ECO:0000259" key="2">
    <source>
        <dbReference type="Pfam" id="PF07727"/>
    </source>
</evidence>
<reference evidence="3" key="1">
    <citation type="journal article" date="2019" name="Sci. Rep.">
        <title>Draft genome of Tanacetum cinerariifolium, the natural source of mosquito coil.</title>
        <authorList>
            <person name="Yamashiro T."/>
            <person name="Shiraishi A."/>
            <person name="Satake H."/>
            <person name="Nakayama K."/>
        </authorList>
    </citation>
    <scope>NUCLEOTIDE SEQUENCE</scope>
</reference>
<dbReference type="AlphaFoldDB" id="A0A6L2KDN6"/>
<comment type="caution">
    <text evidence="3">The sequence shown here is derived from an EMBL/GenBank/DDBJ whole genome shotgun (WGS) entry which is preliminary data.</text>
</comment>
<organism evidence="3">
    <name type="scientific">Tanacetum cinerariifolium</name>
    <name type="common">Dalmatian daisy</name>
    <name type="synonym">Chrysanthemum cinerariifolium</name>
    <dbReference type="NCBI Taxonomy" id="118510"/>
    <lineage>
        <taxon>Eukaryota</taxon>
        <taxon>Viridiplantae</taxon>
        <taxon>Streptophyta</taxon>
        <taxon>Embryophyta</taxon>
        <taxon>Tracheophyta</taxon>
        <taxon>Spermatophyta</taxon>
        <taxon>Magnoliopsida</taxon>
        <taxon>eudicotyledons</taxon>
        <taxon>Gunneridae</taxon>
        <taxon>Pentapetalae</taxon>
        <taxon>asterids</taxon>
        <taxon>campanulids</taxon>
        <taxon>Asterales</taxon>
        <taxon>Asteraceae</taxon>
        <taxon>Asteroideae</taxon>
        <taxon>Anthemideae</taxon>
        <taxon>Anthemidinae</taxon>
        <taxon>Tanacetum</taxon>
    </lineage>
</organism>
<accession>A0A6L2KDN6</accession>
<name>A0A6L2KDN6_TANCI</name>
<keyword evidence="1" id="KW-0472">Membrane</keyword>
<dbReference type="Pfam" id="PF07727">
    <property type="entry name" value="RVT_2"/>
    <property type="match status" value="1"/>
</dbReference>
<dbReference type="EMBL" id="BKCJ010002293">
    <property type="protein sequence ID" value="GEU47583.1"/>
    <property type="molecule type" value="Genomic_DNA"/>
</dbReference>
<sequence length="351" mass="39662">MVTPSPATVDIILSDVGVGSGVGIDTTYPRHGYAVSSLMDTAYWLSEYREYDLAHLKLVLSFVFIWSEVDIDTAYPRYWIRRIGVSWSRDHARIRRIFLDGYGILVVRIVILKISSFKLQNARLLLIFTKYSVITAILKYKRLNGSLSRYKARLVANGSTQLEGVNVDETLSHVVKPETIQTVLSLAASRHLPIHQLDVKNAFVHCDLSKTVYIHQPLVFVILSILIMCVYYNVLSMGSSRSLECGFRGMFLSQRKYVVEILERAQMAACNPSRTPVDTESKLGTDVQQVRLYMHDPREPHFSALKNLAVIVSSLATTYSRGPLSASRRFLVLVQRPNIMVLPMPLLRLVG</sequence>
<evidence type="ECO:0000256" key="1">
    <source>
        <dbReference type="SAM" id="Phobius"/>
    </source>
</evidence>
<evidence type="ECO:0000313" key="3">
    <source>
        <dbReference type="EMBL" id="GEU47583.1"/>
    </source>
</evidence>
<keyword evidence="1" id="KW-1133">Transmembrane helix</keyword>
<feature type="domain" description="Reverse transcriptase Ty1/copia-type" evidence="2">
    <location>
        <begin position="145"/>
        <end position="222"/>
    </location>
</feature>
<gene>
    <name evidence="3" type="ORF">Tci_019561</name>
</gene>
<proteinExistence type="predicted"/>
<dbReference type="InterPro" id="IPR013103">
    <property type="entry name" value="RVT_2"/>
</dbReference>
<protein>
    <submittedName>
        <fullName evidence="3">Ribonuclease H-like domain-containing protein</fullName>
    </submittedName>
</protein>
<keyword evidence="1" id="KW-0812">Transmembrane</keyword>